<dbReference type="PROSITE" id="PS01215">
    <property type="entry name" value="MRP"/>
    <property type="match status" value="1"/>
</dbReference>
<dbReference type="GO" id="GO:0140663">
    <property type="term" value="F:ATP-dependent FeS chaperone activity"/>
    <property type="evidence" value="ECO:0007669"/>
    <property type="project" value="InterPro"/>
</dbReference>
<keyword evidence="8" id="KW-1185">Reference proteome</keyword>
<dbReference type="AlphaFoldDB" id="A0A4P8L587"/>
<evidence type="ECO:0000256" key="5">
    <source>
        <dbReference type="ARBA" id="ARBA00023014"/>
    </source>
</evidence>
<dbReference type="GO" id="GO:0051536">
    <property type="term" value="F:iron-sulfur cluster binding"/>
    <property type="evidence" value="ECO:0007669"/>
    <property type="project" value="UniProtKB-UniRule"/>
</dbReference>
<dbReference type="InterPro" id="IPR027417">
    <property type="entry name" value="P-loop_NTPase"/>
</dbReference>
<dbReference type="Pfam" id="PF10609">
    <property type="entry name" value="ParA"/>
    <property type="match status" value="1"/>
</dbReference>
<dbReference type="InterPro" id="IPR019591">
    <property type="entry name" value="Mrp/NBP35_ATP-bd"/>
</dbReference>
<proteinExistence type="inferred from homology"/>
<keyword evidence="2 6" id="KW-0547">Nucleotide-binding</keyword>
<comment type="similarity">
    <text evidence="6">Belongs to the Mrp/NBP35 ATP-binding proteins family.</text>
</comment>
<reference evidence="7 8" key="2">
    <citation type="submission" date="2019-05" db="EMBL/GenBank/DDBJ databases">
        <authorList>
            <person name="Suflita J.M."/>
            <person name="Marks C.R."/>
        </authorList>
    </citation>
    <scope>NUCLEOTIDE SEQUENCE [LARGE SCALE GENOMIC DNA]</scope>
    <source>
        <strain evidence="7 8">ALDC</strain>
    </source>
</reference>
<evidence type="ECO:0000256" key="4">
    <source>
        <dbReference type="ARBA" id="ARBA00023004"/>
    </source>
</evidence>
<keyword evidence="5 6" id="KW-0411">Iron-sulfur</keyword>
<dbReference type="PANTHER" id="PTHR23264">
    <property type="entry name" value="NUCLEOTIDE-BINDING PROTEIN NBP35 YEAST -RELATED"/>
    <property type="match status" value="1"/>
</dbReference>
<dbReference type="FunFam" id="3.40.50.300:FF:001119">
    <property type="entry name" value="Iron-sulfur cluster carrier protein"/>
    <property type="match status" value="1"/>
</dbReference>
<comment type="function">
    <text evidence="6">Binds and transfers iron-sulfur (Fe-S) clusters to target apoproteins. Can hydrolyze ATP.</text>
</comment>
<dbReference type="GO" id="GO:0016226">
    <property type="term" value="P:iron-sulfur cluster assembly"/>
    <property type="evidence" value="ECO:0007669"/>
    <property type="project" value="InterPro"/>
</dbReference>
<keyword evidence="3 6" id="KW-0067">ATP-binding</keyword>
<dbReference type="GO" id="GO:0005829">
    <property type="term" value="C:cytosol"/>
    <property type="evidence" value="ECO:0007669"/>
    <property type="project" value="TreeGrafter"/>
</dbReference>
<dbReference type="OrthoDB" id="9809679at2"/>
<dbReference type="PANTHER" id="PTHR23264:SF19">
    <property type="entry name" value="CYTOSOLIC FE-S CLUSTER ASSEMBLY FACTOR NUBP2"/>
    <property type="match status" value="1"/>
</dbReference>
<dbReference type="EMBL" id="CP040098">
    <property type="protein sequence ID" value="QCQ23129.1"/>
    <property type="molecule type" value="Genomic_DNA"/>
</dbReference>
<evidence type="ECO:0000256" key="2">
    <source>
        <dbReference type="ARBA" id="ARBA00022741"/>
    </source>
</evidence>
<dbReference type="InterPro" id="IPR000808">
    <property type="entry name" value="Mrp-like_CS"/>
</dbReference>
<feature type="binding site" evidence="6">
    <location>
        <begin position="40"/>
        <end position="47"/>
    </location>
    <ligand>
        <name>ATP</name>
        <dbReference type="ChEBI" id="CHEBI:30616"/>
    </ligand>
</feature>
<evidence type="ECO:0000313" key="8">
    <source>
        <dbReference type="Proteomes" id="UP000298602"/>
    </source>
</evidence>
<dbReference type="RefSeq" id="WP_137425409.1">
    <property type="nucleotide sequence ID" value="NZ_CP040098.1"/>
</dbReference>
<dbReference type="SUPFAM" id="SSF52540">
    <property type="entry name" value="P-loop containing nucleoside triphosphate hydrolases"/>
    <property type="match status" value="1"/>
</dbReference>
<sequence length="295" mass="32127">MGTCDSKSCEHCESKDKHSREDVLKCKLERIRHKLIVMSGKGGVGKSSVAVYLALALAQKGYQVGLLDIDLHGPSVPKMLGLHGLLRITPDQEIVPHEYRPNLKVVSIESMMEDTDSAVIWRGPLKHGVIQQFIAECSWNDLDFLVIDCPPGTGDEPLSIAQLIPDAQAVIVTTPQEVALADVRKSINFCKKVNLDIAGLVENMAGLYCPHCNRFIPIFRTGGGEKTAERMKIDFLGSLPFDPSVVEGGDAGRPVLEDALESPFKTAVHDLADAVLKKVSRQDRAGGGLRETTVH</sequence>
<organism evidence="7 8">
    <name type="scientific">Desulfoglaeba alkanexedens ALDC</name>
    <dbReference type="NCBI Taxonomy" id="980445"/>
    <lineage>
        <taxon>Bacteria</taxon>
        <taxon>Pseudomonadati</taxon>
        <taxon>Thermodesulfobacteriota</taxon>
        <taxon>Syntrophobacteria</taxon>
        <taxon>Syntrophobacterales</taxon>
        <taxon>Syntrophobacteraceae</taxon>
        <taxon>Desulfoglaeba</taxon>
    </lineage>
</organism>
<dbReference type="KEGG" id="dax:FDQ92_13685"/>
<evidence type="ECO:0000256" key="1">
    <source>
        <dbReference type="ARBA" id="ARBA00022723"/>
    </source>
</evidence>
<evidence type="ECO:0000256" key="3">
    <source>
        <dbReference type="ARBA" id="ARBA00022840"/>
    </source>
</evidence>
<dbReference type="InterPro" id="IPR033756">
    <property type="entry name" value="YlxH/NBP35"/>
</dbReference>
<comment type="subunit">
    <text evidence="6">Homodimer.</text>
</comment>
<name>A0A4P8L587_9BACT</name>
<gene>
    <name evidence="7" type="ORF">FDQ92_13685</name>
</gene>
<keyword evidence="6" id="KW-0378">Hydrolase</keyword>
<evidence type="ECO:0000256" key="6">
    <source>
        <dbReference type="HAMAP-Rule" id="MF_02040"/>
    </source>
</evidence>
<reference evidence="7 8" key="1">
    <citation type="submission" date="2019-05" db="EMBL/GenBank/DDBJ databases">
        <title>The Complete Genome Sequence of the n-alkane-degrading Desulfoglaeba alkanexedens ALDC reveals multiple alkylsuccinate synthase gene clusters.</title>
        <authorList>
            <person name="Callaghan A.V."/>
            <person name="Davidova I.A."/>
            <person name="Duncan K.E."/>
            <person name="Morris B."/>
            <person name="McInerney M.J."/>
        </authorList>
    </citation>
    <scope>NUCLEOTIDE SEQUENCE [LARGE SCALE GENOMIC DNA]</scope>
    <source>
        <strain evidence="7 8">ALDC</strain>
    </source>
</reference>
<evidence type="ECO:0000313" key="7">
    <source>
        <dbReference type="EMBL" id="QCQ23129.1"/>
    </source>
</evidence>
<protein>
    <recommendedName>
        <fullName evidence="6">Iron-sulfur cluster carrier protein</fullName>
    </recommendedName>
</protein>
<dbReference type="Proteomes" id="UP000298602">
    <property type="component" value="Chromosome"/>
</dbReference>
<dbReference type="CDD" id="cd02037">
    <property type="entry name" value="Mrp_NBP35"/>
    <property type="match status" value="1"/>
</dbReference>
<keyword evidence="4 6" id="KW-0408">Iron</keyword>
<keyword evidence="1 6" id="KW-0479">Metal-binding</keyword>
<dbReference type="GO" id="GO:0046872">
    <property type="term" value="F:metal ion binding"/>
    <property type="evidence" value="ECO:0007669"/>
    <property type="project" value="UniProtKB-KW"/>
</dbReference>
<dbReference type="Gene3D" id="3.40.50.300">
    <property type="entry name" value="P-loop containing nucleotide triphosphate hydrolases"/>
    <property type="match status" value="1"/>
</dbReference>
<dbReference type="GO" id="GO:0005524">
    <property type="term" value="F:ATP binding"/>
    <property type="evidence" value="ECO:0007669"/>
    <property type="project" value="UniProtKB-UniRule"/>
</dbReference>
<dbReference type="HAMAP" id="MF_02040">
    <property type="entry name" value="Mrp_NBP35"/>
    <property type="match status" value="1"/>
</dbReference>
<accession>A0A4P8L587</accession>
<dbReference type="GO" id="GO:0016887">
    <property type="term" value="F:ATP hydrolysis activity"/>
    <property type="evidence" value="ECO:0007669"/>
    <property type="project" value="UniProtKB-UniRule"/>
</dbReference>